<dbReference type="AlphaFoldDB" id="A0AAV6UK78"/>
<evidence type="ECO:0000259" key="2">
    <source>
        <dbReference type="Pfam" id="PF23055"/>
    </source>
</evidence>
<gene>
    <name evidence="3" type="ORF">JTE90_012621</name>
</gene>
<dbReference type="EMBL" id="JAFNEN010000370">
    <property type="protein sequence ID" value="KAG8184532.1"/>
    <property type="molecule type" value="Genomic_DNA"/>
</dbReference>
<dbReference type="Proteomes" id="UP000827092">
    <property type="component" value="Unassembled WGS sequence"/>
</dbReference>
<feature type="domain" description="DUF7041" evidence="2">
    <location>
        <begin position="36"/>
        <end position="118"/>
    </location>
</feature>
<dbReference type="PANTHER" id="PTHR33327:SF3">
    <property type="entry name" value="RNA-DIRECTED DNA POLYMERASE"/>
    <property type="match status" value="1"/>
</dbReference>
<feature type="compositionally biased region" description="Polar residues" evidence="1">
    <location>
        <begin position="1"/>
        <end position="29"/>
    </location>
</feature>
<keyword evidence="4" id="KW-1185">Reference proteome</keyword>
<evidence type="ECO:0000256" key="1">
    <source>
        <dbReference type="SAM" id="MobiDB-lite"/>
    </source>
</evidence>
<feature type="region of interest" description="Disordered" evidence="1">
    <location>
        <begin position="137"/>
        <end position="179"/>
    </location>
</feature>
<sequence>MPSPVQNQPPLYQTTSPQNPPRRTSQQPARVSVKAPPFWRKNSEIWFQQIESQFELANITAELTKFHRVVPALQPEELSIVGVDLIITPAPVTPYTAIRNRLCAQYADTEDERLRELISGLQLGDKKPSRLLLDMKSKAGTDQRDPAEVTASPAPSQPRSADFSNFNGNVGQRGDISAPDAAGDFVQAESVGSTPPLHVKMTRKAERSPAICKPPSSQLAILLVPPSFRKKKSLKLQTTVFLGAGKLREPSLNPVGDGRAEMFRLYIKDKSTAAQYLIDTGVDVSVSSDTSHGCRETSPSRQTSVVCSKQNTYLNLWLKTLTAGFGFTP</sequence>
<evidence type="ECO:0000313" key="4">
    <source>
        <dbReference type="Proteomes" id="UP000827092"/>
    </source>
</evidence>
<organism evidence="3 4">
    <name type="scientific">Oedothorax gibbosus</name>
    <dbReference type="NCBI Taxonomy" id="931172"/>
    <lineage>
        <taxon>Eukaryota</taxon>
        <taxon>Metazoa</taxon>
        <taxon>Ecdysozoa</taxon>
        <taxon>Arthropoda</taxon>
        <taxon>Chelicerata</taxon>
        <taxon>Arachnida</taxon>
        <taxon>Araneae</taxon>
        <taxon>Araneomorphae</taxon>
        <taxon>Entelegynae</taxon>
        <taxon>Araneoidea</taxon>
        <taxon>Linyphiidae</taxon>
        <taxon>Erigoninae</taxon>
        <taxon>Oedothorax</taxon>
    </lineage>
</organism>
<name>A0AAV6UK78_9ARAC</name>
<feature type="compositionally biased region" description="Polar residues" evidence="1">
    <location>
        <begin position="153"/>
        <end position="170"/>
    </location>
</feature>
<dbReference type="PANTHER" id="PTHR33327">
    <property type="entry name" value="ENDONUCLEASE"/>
    <property type="match status" value="1"/>
</dbReference>
<dbReference type="InterPro" id="IPR055469">
    <property type="entry name" value="DUF7041"/>
</dbReference>
<feature type="compositionally biased region" description="Basic and acidic residues" evidence="1">
    <location>
        <begin position="137"/>
        <end position="147"/>
    </location>
</feature>
<dbReference type="Pfam" id="PF23055">
    <property type="entry name" value="DUF7041"/>
    <property type="match status" value="1"/>
</dbReference>
<comment type="caution">
    <text evidence="3">The sequence shown here is derived from an EMBL/GenBank/DDBJ whole genome shotgun (WGS) entry which is preliminary data.</text>
</comment>
<feature type="region of interest" description="Disordered" evidence="1">
    <location>
        <begin position="1"/>
        <end position="33"/>
    </location>
</feature>
<evidence type="ECO:0000313" key="3">
    <source>
        <dbReference type="EMBL" id="KAG8184532.1"/>
    </source>
</evidence>
<proteinExistence type="predicted"/>
<reference evidence="3 4" key="1">
    <citation type="journal article" date="2022" name="Nat. Ecol. Evol.">
        <title>A masculinizing supergene underlies an exaggerated male reproductive morph in a spider.</title>
        <authorList>
            <person name="Hendrickx F."/>
            <person name="De Corte Z."/>
            <person name="Sonet G."/>
            <person name="Van Belleghem S.M."/>
            <person name="Kostlbacher S."/>
            <person name="Vangestel C."/>
        </authorList>
    </citation>
    <scope>NUCLEOTIDE SEQUENCE [LARGE SCALE GENOMIC DNA]</scope>
    <source>
        <strain evidence="3">W744_W776</strain>
    </source>
</reference>
<accession>A0AAV6UK78</accession>
<protein>
    <recommendedName>
        <fullName evidence="2">DUF7041 domain-containing protein</fullName>
    </recommendedName>
</protein>